<dbReference type="InterPro" id="IPR014001">
    <property type="entry name" value="Helicase_ATP-bd"/>
</dbReference>
<dbReference type="PANTHER" id="PTHR47959:SF13">
    <property type="entry name" value="ATP-DEPENDENT RNA HELICASE RHLE"/>
    <property type="match status" value="1"/>
</dbReference>
<reference evidence="12" key="2">
    <citation type="journal article" date="2021" name="PeerJ">
        <title>Extensive microbial diversity within the chicken gut microbiome revealed by metagenomics and culture.</title>
        <authorList>
            <person name="Gilroy R."/>
            <person name="Ravi A."/>
            <person name="Getino M."/>
            <person name="Pursley I."/>
            <person name="Horton D.L."/>
            <person name="Alikhan N.F."/>
            <person name="Baker D."/>
            <person name="Gharbi K."/>
            <person name="Hall N."/>
            <person name="Watson M."/>
            <person name="Adriaenssens E.M."/>
            <person name="Foster-Nyarko E."/>
            <person name="Jarju S."/>
            <person name="Secka A."/>
            <person name="Antonio M."/>
            <person name="Oren A."/>
            <person name="Chaudhuri R.R."/>
            <person name="La Ragione R."/>
            <person name="Hildebrand F."/>
            <person name="Pallen M.J."/>
        </authorList>
    </citation>
    <scope>NUCLEOTIDE SEQUENCE</scope>
    <source>
        <strain evidence="12">3924</strain>
    </source>
</reference>
<name>A0A940IES3_9BACT</name>
<evidence type="ECO:0000256" key="3">
    <source>
        <dbReference type="ARBA" id="ARBA00022806"/>
    </source>
</evidence>
<comment type="caution">
    <text evidence="12">The sequence shown here is derived from an EMBL/GenBank/DDBJ whole genome shotgun (WGS) entry which is preliminary data.</text>
</comment>
<dbReference type="Gene3D" id="3.40.50.300">
    <property type="entry name" value="P-loop containing nucleotide triphosphate hydrolases"/>
    <property type="match status" value="2"/>
</dbReference>
<keyword evidence="3 7" id="KW-0347">Helicase</keyword>
<evidence type="ECO:0000259" key="10">
    <source>
        <dbReference type="PROSITE" id="PS51194"/>
    </source>
</evidence>
<dbReference type="SMART" id="SM00487">
    <property type="entry name" value="DEXDc"/>
    <property type="match status" value="1"/>
</dbReference>
<dbReference type="PROSITE" id="PS51192">
    <property type="entry name" value="HELICASE_ATP_BIND_1"/>
    <property type="match status" value="1"/>
</dbReference>
<dbReference type="Pfam" id="PF00271">
    <property type="entry name" value="Helicase_C"/>
    <property type="match status" value="1"/>
</dbReference>
<evidence type="ECO:0000259" key="9">
    <source>
        <dbReference type="PROSITE" id="PS51192"/>
    </source>
</evidence>
<dbReference type="GO" id="GO:0016787">
    <property type="term" value="F:hydrolase activity"/>
    <property type="evidence" value="ECO:0007669"/>
    <property type="project" value="UniProtKB-KW"/>
</dbReference>
<proteinExistence type="inferred from homology"/>
<dbReference type="InterPro" id="IPR050079">
    <property type="entry name" value="DEAD_box_RNA_helicase"/>
</dbReference>
<dbReference type="InterPro" id="IPR027417">
    <property type="entry name" value="P-loop_NTPase"/>
</dbReference>
<dbReference type="GO" id="GO:0003724">
    <property type="term" value="F:RNA helicase activity"/>
    <property type="evidence" value="ECO:0007669"/>
    <property type="project" value="InterPro"/>
</dbReference>
<dbReference type="CDD" id="cd00268">
    <property type="entry name" value="DEADc"/>
    <property type="match status" value="1"/>
</dbReference>
<gene>
    <name evidence="12" type="ORF">IAC51_07935</name>
</gene>
<evidence type="ECO:0000256" key="5">
    <source>
        <dbReference type="ARBA" id="ARBA00038437"/>
    </source>
</evidence>
<evidence type="ECO:0000256" key="2">
    <source>
        <dbReference type="ARBA" id="ARBA00022801"/>
    </source>
</evidence>
<protein>
    <submittedName>
        <fullName evidence="12">DEAD/DEAH box helicase</fullName>
    </submittedName>
</protein>
<feature type="domain" description="Helicase ATP-binding" evidence="9">
    <location>
        <begin position="32"/>
        <end position="208"/>
    </location>
</feature>
<dbReference type="PROSITE" id="PS00039">
    <property type="entry name" value="DEAD_ATP_HELICASE"/>
    <property type="match status" value="1"/>
</dbReference>
<evidence type="ECO:0000256" key="7">
    <source>
        <dbReference type="RuleBase" id="RU000492"/>
    </source>
</evidence>
<evidence type="ECO:0000259" key="11">
    <source>
        <dbReference type="PROSITE" id="PS51195"/>
    </source>
</evidence>
<dbReference type="Pfam" id="PF00270">
    <property type="entry name" value="DEAD"/>
    <property type="match status" value="1"/>
</dbReference>
<dbReference type="InterPro" id="IPR001650">
    <property type="entry name" value="Helicase_C-like"/>
</dbReference>
<dbReference type="GO" id="GO:0005524">
    <property type="term" value="F:ATP binding"/>
    <property type="evidence" value="ECO:0007669"/>
    <property type="project" value="UniProtKB-KW"/>
</dbReference>
<evidence type="ECO:0000256" key="6">
    <source>
        <dbReference type="PROSITE-ProRule" id="PRU00552"/>
    </source>
</evidence>
<dbReference type="SUPFAM" id="SSF52540">
    <property type="entry name" value="P-loop containing nucleoside triphosphate hydrolases"/>
    <property type="match status" value="1"/>
</dbReference>
<dbReference type="InterPro" id="IPR014014">
    <property type="entry name" value="RNA_helicase_DEAD_Q_motif"/>
</dbReference>
<evidence type="ECO:0000313" key="12">
    <source>
        <dbReference type="EMBL" id="MBO8440563.1"/>
    </source>
</evidence>
<dbReference type="GO" id="GO:0003676">
    <property type="term" value="F:nucleic acid binding"/>
    <property type="evidence" value="ECO:0007669"/>
    <property type="project" value="InterPro"/>
</dbReference>
<feature type="short sequence motif" description="Q motif" evidence="6">
    <location>
        <begin position="1"/>
        <end position="29"/>
    </location>
</feature>
<dbReference type="InterPro" id="IPR044742">
    <property type="entry name" value="DEAD/DEAH_RhlB"/>
</dbReference>
<feature type="region of interest" description="Disordered" evidence="8">
    <location>
        <begin position="379"/>
        <end position="426"/>
    </location>
</feature>
<feature type="domain" description="Helicase C-terminal" evidence="10">
    <location>
        <begin position="218"/>
        <end position="381"/>
    </location>
</feature>
<dbReference type="AlphaFoldDB" id="A0A940IES3"/>
<evidence type="ECO:0000313" key="13">
    <source>
        <dbReference type="Proteomes" id="UP000712007"/>
    </source>
</evidence>
<dbReference type="PROSITE" id="PS51195">
    <property type="entry name" value="Q_MOTIF"/>
    <property type="match status" value="1"/>
</dbReference>
<dbReference type="EMBL" id="JADIMV010000135">
    <property type="protein sequence ID" value="MBO8440563.1"/>
    <property type="molecule type" value="Genomic_DNA"/>
</dbReference>
<feature type="compositionally biased region" description="Basic and acidic residues" evidence="8">
    <location>
        <begin position="379"/>
        <end position="396"/>
    </location>
</feature>
<dbReference type="Proteomes" id="UP000712007">
    <property type="component" value="Unassembled WGS sequence"/>
</dbReference>
<evidence type="ECO:0000256" key="1">
    <source>
        <dbReference type="ARBA" id="ARBA00022741"/>
    </source>
</evidence>
<keyword evidence="1 7" id="KW-0547">Nucleotide-binding</keyword>
<sequence>MYFDELDINDDILDGLDAMNFVECTPVQEKAIPAALEGRDLLASAQTGTGKTAAYLLPILELLSRGGYKENKVNALILVPTRELAQQVDMLLSGFSYYLNISWIAIYGGNDGVAFSQQQKALCTGSDIAIATPGRLLSILRTCDIDMSGVGFLVLDEADRMLDIGFYDDIMEILSHLPKERQTMMFSATFPTEVEKLSQKILRNPEKIKIAVSRPADGIDQGVYLLHESQKQPLLLNLFADPKRHGKSIVFLSSKQKVKELYHALRRLGVHAAQMHSDLEQAERSNVMLDFKNNKFDVLIATDIVARGIDIDDINTVINYDVPHQAEDYVHRVGRTARAGANGEAITLVTPRDKQRFDNIERFLKTKVRRLTLPEKVAAMEKPVDEKTTANRERRQGKGNPKRYGNKNRRKPAGKRNGNHPQNGVA</sequence>
<keyword evidence="2 7" id="KW-0378">Hydrolase</keyword>
<reference evidence="12" key="1">
    <citation type="submission" date="2020-10" db="EMBL/GenBank/DDBJ databases">
        <authorList>
            <person name="Gilroy R."/>
        </authorList>
    </citation>
    <scope>NUCLEOTIDE SEQUENCE</scope>
    <source>
        <strain evidence="12">3924</strain>
    </source>
</reference>
<dbReference type="CDD" id="cd18787">
    <property type="entry name" value="SF2_C_DEAD"/>
    <property type="match status" value="1"/>
</dbReference>
<dbReference type="InterPro" id="IPR000629">
    <property type="entry name" value="RNA-helicase_DEAD-box_CS"/>
</dbReference>
<dbReference type="PROSITE" id="PS51194">
    <property type="entry name" value="HELICASE_CTER"/>
    <property type="match status" value="1"/>
</dbReference>
<feature type="domain" description="DEAD-box RNA helicase Q" evidence="11">
    <location>
        <begin position="1"/>
        <end position="29"/>
    </location>
</feature>
<dbReference type="SMART" id="SM00490">
    <property type="entry name" value="HELICc"/>
    <property type="match status" value="1"/>
</dbReference>
<dbReference type="InterPro" id="IPR011545">
    <property type="entry name" value="DEAD/DEAH_box_helicase_dom"/>
</dbReference>
<comment type="similarity">
    <text evidence="5 7">Belongs to the DEAD box helicase family.</text>
</comment>
<dbReference type="PANTHER" id="PTHR47959">
    <property type="entry name" value="ATP-DEPENDENT RNA HELICASE RHLE-RELATED"/>
    <property type="match status" value="1"/>
</dbReference>
<organism evidence="12 13">
    <name type="scientific">Candidatus Aphodosoma intestinipullorum</name>
    <dbReference type="NCBI Taxonomy" id="2840674"/>
    <lineage>
        <taxon>Bacteria</taxon>
        <taxon>Pseudomonadati</taxon>
        <taxon>Bacteroidota</taxon>
        <taxon>Bacteroidia</taxon>
        <taxon>Bacteroidales</taxon>
        <taxon>Candidatus Aphodosoma</taxon>
    </lineage>
</organism>
<evidence type="ECO:0000256" key="8">
    <source>
        <dbReference type="SAM" id="MobiDB-lite"/>
    </source>
</evidence>
<dbReference type="GO" id="GO:0005829">
    <property type="term" value="C:cytosol"/>
    <property type="evidence" value="ECO:0007669"/>
    <property type="project" value="TreeGrafter"/>
</dbReference>
<keyword evidence="4 7" id="KW-0067">ATP-binding</keyword>
<evidence type="ECO:0000256" key="4">
    <source>
        <dbReference type="ARBA" id="ARBA00022840"/>
    </source>
</evidence>
<feature type="compositionally biased region" description="Basic residues" evidence="8">
    <location>
        <begin position="397"/>
        <end position="418"/>
    </location>
</feature>
<accession>A0A940IES3</accession>